<dbReference type="PANTHER" id="PTHR39661:SF1">
    <property type="entry name" value="UPF0310 PROTEIN MJECL36"/>
    <property type="match status" value="1"/>
</dbReference>
<dbReference type="AlphaFoldDB" id="X1N667"/>
<protein>
    <submittedName>
        <fullName evidence="1">Uncharacterized protein</fullName>
    </submittedName>
</protein>
<dbReference type="EMBL" id="BARV01016037">
    <property type="protein sequence ID" value="GAI22350.1"/>
    <property type="molecule type" value="Genomic_DNA"/>
</dbReference>
<gene>
    <name evidence="1" type="ORF">S06H3_27617</name>
</gene>
<dbReference type="PANTHER" id="PTHR39661">
    <property type="entry name" value="UPF0310 PROTEIN MJECL36"/>
    <property type="match status" value="1"/>
</dbReference>
<accession>X1N667</accession>
<organism evidence="1">
    <name type="scientific">marine sediment metagenome</name>
    <dbReference type="NCBI Taxonomy" id="412755"/>
    <lineage>
        <taxon>unclassified sequences</taxon>
        <taxon>metagenomes</taxon>
        <taxon>ecological metagenomes</taxon>
    </lineage>
</organism>
<proteinExistence type="predicted"/>
<reference evidence="1" key="1">
    <citation type="journal article" date="2014" name="Front. Microbiol.">
        <title>High frequency of phylogenetically diverse reductive dehalogenase-homologous genes in deep subseafloor sedimentary metagenomes.</title>
        <authorList>
            <person name="Kawai M."/>
            <person name="Futagami T."/>
            <person name="Toyoda A."/>
            <person name="Takaki Y."/>
            <person name="Nishi S."/>
            <person name="Hori S."/>
            <person name="Arai W."/>
            <person name="Tsubouchi T."/>
            <person name="Morono Y."/>
            <person name="Uchiyama I."/>
            <person name="Ito T."/>
            <person name="Fujiyama A."/>
            <person name="Inagaki F."/>
            <person name="Takami H."/>
        </authorList>
    </citation>
    <scope>NUCLEOTIDE SEQUENCE</scope>
    <source>
        <strain evidence="1">Expedition CK06-06</strain>
    </source>
</reference>
<feature type="non-terminal residue" evidence="1">
    <location>
        <position position="1"/>
    </location>
</feature>
<comment type="caution">
    <text evidence="1">The sequence shown here is derived from an EMBL/GenBank/DDBJ whole genome shotgun (WGS) entry which is preliminary data.</text>
</comment>
<sequence length="219" mass="25162">DELKKYEVIWPLRFEFDVDFCLPPDKWVGEKIVSKELWPRSGFQLLDQTTAKTLVSLMGKAEYVSKDTAPLSIAAPATEYVGVTETVGKSLPSHKELQTKLVEIGKLQNYLAEPEYSCDLGRLDVVWRRVTKSVPTYVFEIQVGGDIYQALAKLKDAFDLWNSHIFIVAPESERRKVNNLLSGAFHEIGSRINFIELEQVDELYQRKKNYKDFERELGI</sequence>
<name>X1N667_9ZZZZ</name>
<evidence type="ECO:0000313" key="1">
    <source>
        <dbReference type="EMBL" id="GAI22350.1"/>
    </source>
</evidence>